<proteinExistence type="inferred from homology"/>
<evidence type="ECO:0000256" key="4">
    <source>
        <dbReference type="ARBA" id="ARBA00035176"/>
    </source>
</evidence>
<keyword evidence="3" id="KW-0687">Ribonucleoprotein</keyword>
<accession>A0A2H0WP93</accession>
<name>A0A2H0WP93_9BACT</name>
<organism evidence="5 6">
    <name type="scientific">Candidatus Shapirobacteria bacterium CG09_land_8_20_14_0_10_39_12</name>
    <dbReference type="NCBI Taxonomy" id="1974885"/>
    <lineage>
        <taxon>Bacteria</taxon>
        <taxon>Candidatus Shapironibacteriota</taxon>
    </lineage>
</organism>
<gene>
    <name evidence="5" type="primary">rpmG</name>
    <name evidence="5" type="ORF">COT64_02560</name>
</gene>
<dbReference type="InterPro" id="IPR038584">
    <property type="entry name" value="Ribosomal_bL33_sf"/>
</dbReference>
<evidence type="ECO:0000313" key="6">
    <source>
        <dbReference type="Proteomes" id="UP000230775"/>
    </source>
</evidence>
<keyword evidence="2 5" id="KW-0689">Ribosomal protein</keyword>
<dbReference type="InterPro" id="IPR011332">
    <property type="entry name" value="Ribosomal_zn-bd"/>
</dbReference>
<protein>
    <recommendedName>
        <fullName evidence="4">Large ribosomal subunit protein bL33</fullName>
    </recommendedName>
</protein>
<evidence type="ECO:0000256" key="3">
    <source>
        <dbReference type="ARBA" id="ARBA00023274"/>
    </source>
</evidence>
<dbReference type="SUPFAM" id="SSF57829">
    <property type="entry name" value="Zn-binding ribosomal proteins"/>
    <property type="match status" value="1"/>
</dbReference>
<dbReference type="AlphaFoldDB" id="A0A2H0WP93"/>
<dbReference type="Gene3D" id="2.20.28.120">
    <property type="entry name" value="Ribosomal protein L33"/>
    <property type="match status" value="1"/>
</dbReference>
<dbReference type="GO" id="GO:1990904">
    <property type="term" value="C:ribonucleoprotein complex"/>
    <property type="evidence" value="ECO:0007669"/>
    <property type="project" value="UniProtKB-KW"/>
</dbReference>
<comment type="similarity">
    <text evidence="1">Belongs to the bacterial ribosomal protein bL33 family.</text>
</comment>
<reference evidence="6" key="1">
    <citation type="submission" date="2017-09" db="EMBL/GenBank/DDBJ databases">
        <title>Depth-based differentiation of microbial function through sediment-hosted aquifers and enrichment of novel symbionts in the deep terrestrial subsurface.</title>
        <authorList>
            <person name="Probst A.J."/>
            <person name="Ladd B."/>
            <person name="Jarett J.K."/>
            <person name="Geller-Mcgrath D.E."/>
            <person name="Sieber C.M.K."/>
            <person name="Emerson J.B."/>
            <person name="Anantharaman K."/>
            <person name="Thomas B.C."/>
            <person name="Malmstrom R."/>
            <person name="Stieglmeier M."/>
            <person name="Klingl A."/>
            <person name="Woyke T."/>
            <person name="Ryan C.M."/>
            <person name="Banfield J.F."/>
        </authorList>
    </citation>
    <scope>NUCLEOTIDE SEQUENCE [LARGE SCALE GENOMIC DNA]</scope>
</reference>
<sequence length="27" mass="3276">MPQNPCIELKKFCKYCRAHTLHKETKK</sequence>
<dbReference type="GO" id="GO:0003735">
    <property type="term" value="F:structural constituent of ribosome"/>
    <property type="evidence" value="ECO:0007669"/>
    <property type="project" value="InterPro"/>
</dbReference>
<dbReference type="Proteomes" id="UP000230775">
    <property type="component" value="Unassembled WGS sequence"/>
</dbReference>
<evidence type="ECO:0000256" key="1">
    <source>
        <dbReference type="ARBA" id="ARBA00007596"/>
    </source>
</evidence>
<dbReference type="Pfam" id="PF00471">
    <property type="entry name" value="Ribosomal_L33"/>
    <property type="match status" value="1"/>
</dbReference>
<dbReference type="GO" id="GO:0005840">
    <property type="term" value="C:ribosome"/>
    <property type="evidence" value="ECO:0007669"/>
    <property type="project" value="UniProtKB-KW"/>
</dbReference>
<dbReference type="InterPro" id="IPR001705">
    <property type="entry name" value="Ribosomal_bL33"/>
</dbReference>
<dbReference type="GO" id="GO:0005737">
    <property type="term" value="C:cytoplasm"/>
    <property type="evidence" value="ECO:0007669"/>
    <property type="project" value="UniProtKB-ARBA"/>
</dbReference>
<dbReference type="GO" id="GO:0006412">
    <property type="term" value="P:translation"/>
    <property type="evidence" value="ECO:0007669"/>
    <property type="project" value="InterPro"/>
</dbReference>
<evidence type="ECO:0000313" key="5">
    <source>
        <dbReference type="EMBL" id="PIS14451.1"/>
    </source>
</evidence>
<comment type="caution">
    <text evidence="5">The sequence shown here is derived from an EMBL/GenBank/DDBJ whole genome shotgun (WGS) entry which is preliminary data.</text>
</comment>
<dbReference type="NCBIfam" id="TIGR01023">
    <property type="entry name" value="rpmG_bact"/>
    <property type="match status" value="1"/>
</dbReference>
<evidence type="ECO:0000256" key="2">
    <source>
        <dbReference type="ARBA" id="ARBA00022980"/>
    </source>
</evidence>
<dbReference type="EMBL" id="PEZI01000054">
    <property type="protein sequence ID" value="PIS14451.1"/>
    <property type="molecule type" value="Genomic_DNA"/>
</dbReference>